<organism evidence="2">
    <name type="scientific">marine sediment metagenome</name>
    <dbReference type="NCBI Taxonomy" id="412755"/>
    <lineage>
        <taxon>unclassified sequences</taxon>
        <taxon>metagenomes</taxon>
        <taxon>ecological metagenomes</taxon>
    </lineage>
</organism>
<reference evidence="2" key="1">
    <citation type="journal article" date="2014" name="Front. Microbiol.">
        <title>High frequency of phylogenetically diverse reductive dehalogenase-homologous genes in deep subseafloor sedimentary metagenomes.</title>
        <authorList>
            <person name="Kawai M."/>
            <person name="Futagami T."/>
            <person name="Toyoda A."/>
            <person name="Takaki Y."/>
            <person name="Nishi S."/>
            <person name="Hori S."/>
            <person name="Arai W."/>
            <person name="Tsubouchi T."/>
            <person name="Morono Y."/>
            <person name="Uchiyama I."/>
            <person name="Ito T."/>
            <person name="Fujiyama A."/>
            <person name="Inagaki F."/>
            <person name="Takami H."/>
        </authorList>
    </citation>
    <scope>NUCLEOTIDE SEQUENCE</scope>
    <source>
        <strain evidence="2">Expedition CK06-06</strain>
    </source>
</reference>
<feature type="compositionally biased region" description="Basic and acidic residues" evidence="1">
    <location>
        <begin position="24"/>
        <end position="37"/>
    </location>
</feature>
<evidence type="ECO:0000256" key="1">
    <source>
        <dbReference type="SAM" id="MobiDB-lite"/>
    </source>
</evidence>
<protein>
    <submittedName>
        <fullName evidence="2">Uncharacterized protein</fullName>
    </submittedName>
</protein>
<dbReference type="EMBL" id="BARU01046069">
    <property type="protein sequence ID" value="GAH99066.1"/>
    <property type="molecule type" value="Genomic_DNA"/>
</dbReference>
<gene>
    <name evidence="2" type="ORF">S03H2_69645</name>
</gene>
<accession>X1JWF6</accession>
<comment type="caution">
    <text evidence="2">The sequence shown here is derived from an EMBL/GenBank/DDBJ whole genome shotgun (WGS) entry which is preliminary data.</text>
</comment>
<sequence>MEQEVEESTAEEPAPGAAAEEPEPEKKPDYDLHIKVP</sequence>
<proteinExistence type="predicted"/>
<evidence type="ECO:0000313" key="2">
    <source>
        <dbReference type="EMBL" id="GAH99066.1"/>
    </source>
</evidence>
<dbReference type="AlphaFoldDB" id="X1JWF6"/>
<feature type="non-terminal residue" evidence="2">
    <location>
        <position position="37"/>
    </location>
</feature>
<feature type="region of interest" description="Disordered" evidence="1">
    <location>
        <begin position="1"/>
        <end position="37"/>
    </location>
</feature>
<name>X1JWF6_9ZZZZ</name>
<feature type="compositionally biased region" description="Acidic residues" evidence="1">
    <location>
        <begin position="1"/>
        <end position="10"/>
    </location>
</feature>